<gene>
    <name evidence="2" type="ORF">CK503_08255</name>
</gene>
<dbReference type="AlphaFoldDB" id="A0A2A2G8X2"/>
<dbReference type="InterPro" id="IPR037682">
    <property type="entry name" value="TonB_C"/>
</dbReference>
<evidence type="ECO:0000259" key="1">
    <source>
        <dbReference type="PROSITE" id="PS52015"/>
    </source>
</evidence>
<dbReference type="Pfam" id="PF03544">
    <property type="entry name" value="TonB_C"/>
    <property type="match status" value="1"/>
</dbReference>
<evidence type="ECO:0000313" key="2">
    <source>
        <dbReference type="EMBL" id="PAU94196.1"/>
    </source>
</evidence>
<dbReference type="OrthoDB" id="9814002at2"/>
<name>A0A2A2G8X2_9BACT</name>
<dbReference type="Proteomes" id="UP000218831">
    <property type="component" value="Unassembled WGS sequence"/>
</dbReference>
<dbReference type="EMBL" id="NSKE01000005">
    <property type="protein sequence ID" value="PAU94196.1"/>
    <property type="molecule type" value="Genomic_DNA"/>
</dbReference>
<evidence type="ECO:0000313" key="3">
    <source>
        <dbReference type="Proteomes" id="UP000218831"/>
    </source>
</evidence>
<sequence>MKGKVVVNFLVTKEGDGIGHYIESSPHPILSKEALRLIKETKFTQGKINSQPVNTWYSLPFYFRMALKSELQRH</sequence>
<dbReference type="Gene3D" id="3.30.1150.10">
    <property type="match status" value="1"/>
</dbReference>
<dbReference type="RefSeq" id="WP_095606327.1">
    <property type="nucleotide sequence ID" value="NZ_NSKE01000005.1"/>
</dbReference>
<dbReference type="GO" id="GO:0055085">
    <property type="term" value="P:transmembrane transport"/>
    <property type="evidence" value="ECO:0007669"/>
    <property type="project" value="InterPro"/>
</dbReference>
<dbReference type="PROSITE" id="PS52015">
    <property type="entry name" value="TONB_CTD"/>
    <property type="match status" value="1"/>
</dbReference>
<feature type="domain" description="TonB C-terminal" evidence="1">
    <location>
        <begin position="1"/>
        <end position="72"/>
    </location>
</feature>
<proteinExistence type="predicted"/>
<dbReference type="SUPFAM" id="SSF74653">
    <property type="entry name" value="TolA/TonB C-terminal domain"/>
    <property type="match status" value="1"/>
</dbReference>
<reference evidence="2 3" key="1">
    <citation type="submission" date="2017-08" db="EMBL/GenBank/DDBJ databases">
        <title>Aliifodinibius alkalisoli sp. nov., isolated from saline alkaline soil.</title>
        <authorList>
            <person name="Liu D."/>
            <person name="Zhang G."/>
        </authorList>
    </citation>
    <scope>NUCLEOTIDE SEQUENCE [LARGE SCALE GENOMIC DNA]</scope>
    <source>
        <strain evidence="2 3">WN023</strain>
    </source>
</reference>
<comment type="caution">
    <text evidence="2">The sequence shown here is derived from an EMBL/GenBank/DDBJ whole genome shotgun (WGS) entry which is preliminary data.</text>
</comment>
<protein>
    <recommendedName>
        <fullName evidence="1">TonB C-terminal domain-containing protein</fullName>
    </recommendedName>
</protein>
<keyword evidence="3" id="KW-1185">Reference proteome</keyword>
<organism evidence="2 3">
    <name type="scientific">Fodinibius salipaludis</name>
    <dbReference type="NCBI Taxonomy" id="2032627"/>
    <lineage>
        <taxon>Bacteria</taxon>
        <taxon>Pseudomonadati</taxon>
        <taxon>Balneolota</taxon>
        <taxon>Balneolia</taxon>
        <taxon>Balneolales</taxon>
        <taxon>Balneolaceae</taxon>
        <taxon>Fodinibius</taxon>
    </lineage>
</organism>
<accession>A0A2A2G8X2</accession>